<accession>A0ABU3XEW2</accession>
<dbReference type="Proteomes" id="UP001287282">
    <property type="component" value="Unassembled WGS sequence"/>
</dbReference>
<protein>
    <submittedName>
        <fullName evidence="2">GNAT family N-acetyltransferase</fullName>
    </submittedName>
</protein>
<dbReference type="EMBL" id="JAWJBA010000009">
    <property type="protein sequence ID" value="MDV2686445.1"/>
    <property type="molecule type" value="Genomic_DNA"/>
</dbReference>
<name>A0ABU3XEW2_9BACI</name>
<dbReference type="PANTHER" id="PTHR43792">
    <property type="entry name" value="GNAT FAMILY, PUTATIVE (AFU_ORTHOLOGUE AFUA_3G00765)-RELATED-RELATED"/>
    <property type="match status" value="1"/>
</dbReference>
<dbReference type="InterPro" id="IPR016181">
    <property type="entry name" value="Acyl_CoA_acyltransferase"/>
</dbReference>
<feature type="domain" description="N-acetyltransferase" evidence="1">
    <location>
        <begin position="9"/>
        <end position="168"/>
    </location>
</feature>
<comment type="caution">
    <text evidence="2">The sequence shown here is derived from an EMBL/GenBank/DDBJ whole genome shotgun (WGS) entry which is preliminary data.</text>
</comment>
<sequence length="171" mass="20118">MIRIETERLIIRPFTEDDIPALYTIFSDSETMHYYPAPFSYEKVEDWVKRNQLRYQEDGFGLWAVCLKGHNELIGDCGLVSQVVDGIREVEIGYHIHKTHWSKGYATEAAKACRDYGFHQLNINKLMSIIDPRNEPSIRVAEKIGFTKEKDVFIFHKNHEIYSTLKDERYK</sequence>
<dbReference type="InterPro" id="IPR000182">
    <property type="entry name" value="GNAT_dom"/>
</dbReference>
<dbReference type="RefSeq" id="WP_317123606.1">
    <property type="nucleotide sequence ID" value="NZ_JAWJBA010000009.1"/>
</dbReference>
<organism evidence="2 3">
    <name type="scientific">Alkalihalophilus lindianensis</name>
    <dbReference type="NCBI Taxonomy" id="1630542"/>
    <lineage>
        <taxon>Bacteria</taxon>
        <taxon>Bacillati</taxon>
        <taxon>Bacillota</taxon>
        <taxon>Bacilli</taxon>
        <taxon>Bacillales</taxon>
        <taxon>Bacillaceae</taxon>
        <taxon>Alkalihalophilus</taxon>
    </lineage>
</organism>
<dbReference type="SUPFAM" id="SSF55729">
    <property type="entry name" value="Acyl-CoA N-acyltransferases (Nat)"/>
    <property type="match status" value="1"/>
</dbReference>
<dbReference type="PANTHER" id="PTHR43792:SF1">
    <property type="entry name" value="N-ACETYLTRANSFERASE DOMAIN-CONTAINING PROTEIN"/>
    <property type="match status" value="1"/>
</dbReference>
<dbReference type="PROSITE" id="PS51186">
    <property type="entry name" value="GNAT"/>
    <property type="match status" value="1"/>
</dbReference>
<gene>
    <name evidence="2" type="ORF">RYX56_18920</name>
</gene>
<proteinExistence type="predicted"/>
<reference evidence="2 3" key="1">
    <citation type="submission" date="2023-10" db="EMBL/GenBank/DDBJ databases">
        <title>Screening of Alkalihalobacillus lindianensis BZ-TG-R113 and Its Alleviation of Salt Stress on Rapeseed Growth.</title>
        <authorList>
            <person name="Zhao B."/>
            <person name="Guo T."/>
        </authorList>
    </citation>
    <scope>NUCLEOTIDE SEQUENCE [LARGE SCALE GENOMIC DNA]</scope>
    <source>
        <strain evidence="2 3">BZ-TG-R113</strain>
    </source>
</reference>
<evidence type="ECO:0000313" key="3">
    <source>
        <dbReference type="Proteomes" id="UP001287282"/>
    </source>
</evidence>
<dbReference type="InterPro" id="IPR051531">
    <property type="entry name" value="N-acetyltransferase"/>
</dbReference>
<keyword evidence="3" id="KW-1185">Reference proteome</keyword>
<dbReference type="Gene3D" id="3.40.630.30">
    <property type="match status" value="1"/>
</dbReference>
<dbReference type="Pfam" id="PF13302">
    <property type="entry name" value="Acetyltransf_3"/>
    <property type="match status" value="1"/>
</dbReference>
<evidence type="ECO:0000313" key="2">
    <source>
        <dbReference type="EMBL" id="MDV2686445.1"/>
    </source>
</evidence>
<evidence type="ECO:0000259" key="1">
    <source>
        <dbReference type="PROSITE" id="PS51186"/>
    </source>
</evidence>